<reference evidence="2" key="1">
    <citation type="journal article" date="2019" name="Int. J. Syst. Evol. Microbiol.">
        <title>The Global Catalogue of Microorganisms (GCM) 10K type strain sequencing project: providing services to taxonomists for standard genome sequencing and annotation.</title>
        <authorList>
            <consortium name="The Broad Institute Genomics Platform"/>
            <consortium name="The Broad Institute Genome Sequencing Center for Infectious Disease"/>
            <person name="Wu L."/>
            <person name="Ma J."/>
        </authorList>
    </citation>
    <scope>NUCLEOTIDE SEQUENCE [LARGE SCALE GENOMIC DNA]</scope>
    <source>
        <strain evidence="2">CGMCC 4.7246</strain>
    </source>
</reference>
<dbReference type="Proteomes" id="UP001596220">
    <property type="component" value="Unassembled WGS sequence"/>
</dbReference>
<comment type="caution">
    <text evidence="1">The sequence shown here is derived from an EMBL/GenBank/DDBJ whole genome shotgun (WGS) entry which is preliminary data.</text>
</comment>
<accession>A0ABW1P8X4</accession>
<evidence type="ECO:0000313" key="2">
    <source>
        <dbReference type="Proteomes" id="UP001596220"/>
    </source>
</evidence>
<evidence type="ECO:0000313" key="1">
    <source>
        <dbReference type="EMBL" id="MFC6092038.1"/>
    </source>
</evidence>
<gene>
    <name evidence="1" type="ORF">ACFP3R_22445</name>
</gene>
<sequence length="290" mass="32791">MVHFYEVRNRDGLAIADPIDWPKFLSDLATLSPDRRLRRIYNIDHWGQVYPHNERDHFILARAREEGISSFNRQNGEIIDHESDTANPYVEISVASFLPNSNIFGFVLGSQASSRVGNFEAWLNEYKALNESVSIVPVLNKNVLQRIENADEVRLLRVGFDRDQLSSISEQNSLRGVLQEIEAEHGALDVELVLRVKGRVNKDHTESRVSLLRTLRSMIGSAFTKGQADLVNFDAEGKPNTEHIDLVNSFLARKMDVSVRDEEGNPVRIQSAIAAIERAAEELRDELSEG</sequence>
<keyword evidence="2" id="KW-1185">Reference proteome</keyword>
<protein>
    <submittedName>
        <fullName evidence="1">Uncharacterized protein</fullName>
    </submittedName>
</protein>
<proteinExistence type="predicted"/>
<name>A0ABW1P8X4_9PSEU</name>
<dbReference type="EMBL" id="JBHSQO010000024">
    <property type="protein sequence ID" value="MFC6092038.1"/>
    <property type="molecule type" value="Genomic_DNA"/>
</dbReference>
<organism evidence="1 2">
    <name type="scientific">Saccharothrix lopnurensis</name>
    <dbReference type="NCBI Taxonomy" id="1670621"/>
    <lineage>
        <taxon>Bacteria</taxon>
        <taxon>Bacillati</taxon>
        <taxon>Actinomycetota</taxon>
        <taxon>Actinomycetes</taxon>
        <taxon>Pseudonocardiales</taxon>
        <taxon>Pseudonocardiaceae</taxon>
        <taxon>Saccharothrix</taxon>
    </lineage>
</organism>
<dbReference type="RefSeq" id="WP_380638332.1">
    <property type="nucleotide sequence ID" value="NZ_JBHSQO010000024.1"/>
</dbReference>